<reference evidence="2" key="1">
    <citation type="journal article" date="2022" name="Nat. Commun.">
        <title>Chromosome evolution and the genetic basis of agronomically important traits in greater yam.</title>
        <authorList>
            <person name="Bredeson J.V."/>
            <person name="Lyons J.B."/>
            <person name="Oniyinde I.O."/>
            <person name="Okereke N.R."/>
            <person name="Kolade O."/>
            <person name="Nnabue I."/>
            <person name="Nwadili C.O."/>
            <person name="Hribova E."/>
            <person name="Parker M."/>
            <person name="Nwogha J."/>
            <person name="Shu S."/>
            <person name="Carlson J."/>
            <person name="Kariba R."/>
            <person name="Muthemba S."/>
            <person name="Knop K."/>
            <person name="Barton G.J."/>
            <person name="Sherwood A.V."/>
            <person name="Lopez-Montes A."/>
            <person name="Asiedu R."/>
            <person name="Jamnadass R."/>
            <person name="Muchugi A."/>
            <person name="Goodstein D."/>
            <person name="Egesi C.N."/>
            <person name="Featherston J."/>
            <person name="Asfaw A."/>
            <person name="Simpson G.G."/>
            <person name="Dolezel J."/>
            <person name="Hendre P.S."/>
            <person name="Van Deynze A."/>
            <person name="Kumar P.L."/>
            <person name="Obidiegwu J.E."/>
            <person name="Bhattacharjee R."/>
            <person name="Rokhsar D.S."/>
        </authorList>
    </citation>
    <scope>NUCLEOTIDE SEQUENCE [LARGE SCALE GENOMIC DNA]</scope>
    <source>
        <strain evidence="2">cv. TDa95/00328</strain>
    </source>
</reference>
<accession>A0ACB7U6Z4</accession>
<comment type="caution">
    <text evidence="1">The sequence shown here is derived from an EMBL/GenBank/DDBJ whole genome shotgun (WGS) entry which is preliminary data.</text>
</comment>
<proteinExistence type="predicted"/>
<evidence type="ECO:0000313" key="2">
    <source>
        <dbReference type="Proteomes" id="UP000827976"/>
    </source>
</evidence>
<protein>
    <submittedName>
        <fullName evidence="1">Iron/ascorbate family oxidoreductases protein</fullName>
    </submittedName>
</protein>
<organism evidence="1 2">
    <name type="scientific">Dioscorea alata</name>
    <name type="common">Purple yam</name>
    <dbReference type="NCBI Taxonomy" id="55571"/>
    <lineage>
        <taxon>Eukaryota</taxon>
        <taxon>Viridiplantae</taxon>
        <taxon>Streptophyta</taxon>
        <taxon>Embryophyta</taxon>
        <taxon>Tracheophyta</taxon>
        <taxon>Spermatophyta</taxon>
        <taxon>Magnoliopsida</taxon>
        <taxon>Liliopsida</taxon>
        <taxon>Dioscoreales</taxon>
        <taxon>Dioscoreaceae</taxon>
        <taxon>Dioscorea</taxon>
    </lineage>
</organism>
<gene>
    <name evidence="1" type="ORF">IHE45_18G050000</name>
</gene>
<dbReference type="EMBL" id="CM037028">
    <property type="protein sequence ID" value="KAH7655998.1"/>
    <property type="molecule type" value="Genomic_DNA"/>
</dbReference>
<keyword evidence="2" id="KW-1185">Reference proteome</keyword>
<sequence>MAMSSDRVTALKEFDDTKTGVKGLVDSGITSIPSIPSIFHHPKICLSIPTATHISIPTVDLSLPRPFAVDLIHSASRDWGIFQLINHGIPLSTIEDTISAVRSFHELPTTIRSQHYRRAHGATFMYYSNPDLFLSSAATWKDTVKVSFGPVQPEVDQIPEVCRSELVAWDEQVKEVARKVMGMMCEGLGVGPGRLEELTCLEGRTLAGHFYPPCPEPDRTLGSVAHTDVGVLTVLIQDEIGGLQVKSTRDECWIDVKPIPGALVVNVGDLLQIISNDEYKSVEHRVLANANNESRTSIAFFFNPGKREEVDLYGPLPELTSPDKPTCYRNLKMSEHAKAFLGKAIACNCITKHFKLPLDDKDI</sequence>
<evidence type="ECO:0000313" key="1">
    <source>
        <dbReference type="EMBL" id="KAH7655998.1"/>
    </source>
</evidence>
<name>A0ACB7U6Z4_DIOAL</name>
<dbReference type="Proteomes" id="UP000827976">
    <property type="component" value="Chromosome 18"/>
</dbReference>